<keyword evidence="4 12" id="KW-0732">Signal</keyword>
<gene>
    <name evidence="17" type="ORF">KIMC2_03440</name>
</gene>
<evidence type="ECO:0000256" key="12">
    <source>
        <dbReference type="SAM" id="SignalP"/>
    </source>
</evidence>
<dbReference type="InterPro" id="IPR034216">
    <property type="entry name" value="C5a_Peptidase"/>
</dbReference>
<dbReference type="InterPro" id="IPR023828">
    <property type="entry name" value="Peptidase_S8_Ser-AS"/>
</dbReference>
<evidence type="ECO:0000256" key="2">
    <source>
        <dbReference type="ARBA" id="ARBA00022525"/>
    </source>
</evidence>
<dbReference type="InterPro" id="IPR003137">
    <property type="entry name" value="PA_domain"/>
</dbReference>
<dbReference type="Gene3D" id="2.60.40.4070">
    <property type="match status" value="1"/>
</dbReference>
<dbReference type="InterPro" id="IPR000209">
    <property type="entry name" value="Peptidase_S8/S53_dom"/>
</dbReference>
<evidence type="ECO:0000256" key="1">
    <source>
        <dbReference type="ARBA" id="ARBA00011073"/>
    </source>
</evidence>
<dbReference type="PRINTS" id="PR00723">
    <property type="entry name" value="SUBTILISIN"/>
</dbReference>
<dbReference type="Proteomes" id="UP001321804">
    <property type="component" value="Chromosome"/>
</dbReference>
<keyword evidence="18" id="KW-1185">Reference proteome</keyword>
<dbReference type="InterPro" id="IPR010259">
    <property type="entry name" value="S8pro/Inhibitor_I9"/>
</dbReference>
<accession>A0AAU9DGD3</accession>
<evidence type="ECO:0000256" key="10">
    <source>
        <dbReference type="RuleBase" id="RU003355"/>
    </source>
</evidence>
<dbReference type="GO" id="GO:0016020">
    <property type="term" value="C:membrane"/>
    <property type="evidence" value="ECO:0007669"/>
    <property type="project" value="InterPro"/>
</dbReference>
<feature type="domain" description="Inhibitor I9" evidence="15">
    <location>
        <begin position="110"/>
        <end position="174"/>
    </location>
</feature>
<proteinExistence type="inferred from homology"/>
<evidence type="ECO:0000259" key="16">
    <source>
        <dbReference type="Pfam" id="PF06280"/>
    </source>
</evidence>
<dbReference type="PROSITE" id="PS00137">
    <property type="entry name" value="SUBTILASE_HIS"/>
    <property type="match status" value="1"/>
</dbReference>
<feature type="domain" description="Peptidase S8/S53" evidence="13">
    <location>
        <begin position="197"/>
        <end position="667"/>
    </location>
</feature>
<feature type="region of interest" description="Disordered" evidence="11">
    <location>
        <begin position="48"/>
        <end position="74"/>
    </location>
</feature>
<dbReference type="PROSITE" id="PS00136">
    <property type="entry name" value="SUBTILASE_ASP"/>
    <property type="match status" value="1"/>
</dbReference>
<dbReference type="Pfam" id="PF06280">
    <property type="entry name" value="fn3_5"/>
    <property type="match status" value="1"/>
</dbReference>
<dbReference type="InterPro" id="IPR022398">
    <property type="entry name" value="Peptidase_S8_His-AS"/>
</dbReference>
<evidence type="ECO:0000256" key="4">
    <source>
        <dbReference type="ARBA" id="ARBA00022729"/>
    </source>
</evidence>
<keyword evidence="6 9" id="KW-0378">Hydrolase</keyword>
<dbReference type="EMBL" id="AP026801">
    <property type="protein sequence ID" value="BDR55782.1"/>
    <property type="molecule type" value="Genomic_DNA"/>
</dbReference>
<dbReference type="GO" id="GO:0004252">
    <property type="term" value="F:serine-type endopeptidase activity"/>
    <property type="evidence" value="ECO:0007669"/>
    <property type="project" value="UniProtKB-UniRule"/>
</dbReference>
<dbReference type="SUPFAM" id="SSF52743">
    <property type="entry name" value="Subtilisin-like"/>
    <property type="match status" value="1"/>
</dbReference>
<feature type="domain" description="PA" evidence="14">
    <location>
        <begin position="466"/>
        <end position="536"/>
    </location>
</feature>
<dbReference type="PANTHER" id="PTHR43399:SF4">
    <property type="entry name" value="CELL WALL-ASSOCIATED PROTEASE"/>
    <property type="match status" value="1"/>
</dbReference>
<feature type="domain" description="C5a peptidase/Subtilisin-like protease SBT2-like Fn3-like" evidence="16">
    <location>
        <begin position="692"/>
        <end position="797"/>
    </location>
</feature>
<evidence type="ECO:0000259" key="13">
    <source>
        <dbReference type="Pfam" id="PF00082"/>
    </source>
</evidence>
<dbReference type="RefSeq" id="WP_317697369.1">
    <property type="nucleotide sequence ID" value="NZ_AP026801.1"/>
</dbReference>
<evidence type="ECO:0000256" key="9">
    <source>
        <dbReference type="PROSITE-ProRule" id="PRU01240"/>
    </source>
</evidence>
<dbReference type="InterPro" id="IPR046450">
    <property type="entry name" value="PA_dom_sf"/>
</dbReference>
<keyword evidence="7 9" id="KW-0720">Serine protease</keyword>
<dbReference type="InterPro" id="IPR036852">
    <property type="entry name" value="Peptidase_S8/S53_dom_sf"/>
</dbReference>
<dbReference type="Gene3D" id="3.40.50.200">
    <property type="entry name" value="Peptidase S8/S53 domain"/>
    <property type="match status" value="1"/>
</dbReference>
<comment type="similarity">
    <text evidence="1 9 10">Belongs to the peptidase S8 family.</text>
</comment>
<keyword evidence="2" id="KW-0964">Secreted</keyword>
<sequence length="1494" mass="162195">MKNKAGKITKVLSSLLLLISPLNQIQSVFAESKGNYQQDNSKLIEKQLRNEPDQQTTSKKTTKNHLKYQQNGSKQLGDKAVRVIVEVSSKPAVTKNIDPDGSKKSIQKIDQATDQVINNHDSIKRQVESITGTKARRNYGYLINGFSISAKPSQIQRIKAISGVKSVTISKTYQPLDTSANQLANVQKVWSEKKLKGEGTVISIIDSGIDAKHQDLKLSDPTTAKISQAQGNSFAQTLGYGKALSDKVPFAYNYADANSDTVWDTGTIMHGMHVAGIAAANGKEGDFKNSVQGVAPEAQLLDMKVFGNGSGGALDDDIISAIEDSVKLGADVINLSLGMISSDSDDRDPMQAAVSNAAKQGVIPVIAAGNSGMSNSLKSDDTPFYNNNDNSTLGSPGVTSEAITVASSENQNQVTNVVRFNDPQGNLLLGRDLKGQVSTNKDFSETTGHGFYLAKNGKDNMPGMGYSKDFDDSAKGKIAVVTLGEVFFEDIQENAKAAGAVGVVIIDDDPDNEPSRYPWNEDFPTLGLSNADGKELVSGIKAAPNTIYTVTTDKVEQPNKDSGRMSSFTSYGPTTDLSFKPDITAPGGKIWSTANDNKYQSLSGTSMASPFIAGATAVLVESLKQEGVQLSKDQLTKFAKISLMNTAKPMMDVDHEGNIVSPRQQGSGSIQLDQAVDNRVTATTPDGEGSFALKEIGQNVDMTVTLNNRSDKDIKYTFNDHGGPWTNNDELKKKASEKRIEGASLTTDSNSITVPAKGKKEITIHLSLPMSFAQQKFVEGYIGFDSETAPKLVVPYMGFHGKWGQDKVIDNPAWEKDSVFGGGIFRDELENVLGSDLGGSDRFNQNSAGDFTNDPDKLLSHINPDTVAISPNNDGHQDIAKPDFYLYRNAKNISAQIINSQGSVIKTIKKENNATKSVNVGIGFLITGGEIYGWDGTRWNAKSGKNEPIVDGVYKYRLNVTPHGVNAKTQSQDLTIRVDTVKPKISDVKLIKRKDGLYLNAKLYDNNSGIQNKGVFNVTINGVPQNYNLEDGKETEEIDSTSRSALKYANYSKNFVFKLNKKQAASLTGGKNQIETGVLDNAANYGYNKTLTQAPGKSAKGLVVYNLYNGKRISPKTSDVNAKNKTFQVKGSYSTNVYINGRLAKIDKKGIFSLKVPIPTNGVFKFSADRAGKKLLRTIKADMAMKFGFFTLNNEGKTINTDKKVYEISGMVHSKVEVVLVENEGSGFGATIMGPSKDNQNREYTSQVGLSYGSNKIKVTAIDIEGNTSNPKYITINTTNGKDSEQVIDFDDEGVADSIEGFPKFINTESEDFNPTTGEFKLTGKLKRPVGTFKIGGEDVNYDSKTLKFSKTIKVPANGYKVFSVVIKDQNGKMLADNSIRFMSDTIKPTLSLNNSDGWKQDSKGDYHLTTMKKPFILAGTAEDNFAGLEVFVNDNIVDSTPGYISMNHQPNNVPINFSTSLNLIPGLNKFQVKVKDGNDNVVTRNLYVNYQGI</sequence>
<dbReference type="SUPFAM" id="SSF52025">
    <property type="entry name" value="PA domain"/>
    <property type="match status" value="1"/>
</dbReference>
<evidence type="ECO:0000256" key="8">
    <source>
        <dbReference type="PIRSR" id="PIRSR615500-1"/>
    </source>
</evidence>
<keyword evidence="5" id="KW-0677">Repeat</keyword>
<evidence type="ECO:0000256" key="6">
    <source>
        <dbReference type="ARBA" id="ARBA00022801"/>
    </source>
</evidence>
<name>A0AAU9DGD3_9LACO</name>
<protein>
    <submittedName>
        <fullName evidence="17">Peptidase S8</fullName>
    </submittedName>
</protein>
<evidence type="ECO:0000313" key="18">
    <source>
        <dbReference type="Proteomes" id="UP001321804"/>
    </source>
</evidence>
<feature type="active site" description="Charge relay system" evidence="8 9">
    <location>
        <position position="206"/>
    </location>
</feature>
<dbReference type="Pfam" id="PF02225">
    <property type="entry name" value="PA"/>
    <property type="match status" value="1"/>
</dbReference>
<keyword evidence="3 9" id="KW-0645">Protease</keyword>
<dbReference type="Pfam" id="PF05922">
    <property type="entry name" value="Inhibitor_I9"/>
    <property type="match status" value="1"/>
</dbReference>
<evidence type="ECO:0000259" key="15">
    <source>
        <dbReference type="Pfam" id="PF05922"/>
    </source>
</evidence>
<dbReference type="Gene3D" id="2.60.40.1710">
    <property type="entry name" value="Subtilisin-like superfamily"/>
    <property type="match status" value="1"/>
</dbReference>
<feature type="signal peptide" evidence="12">
    <location>
        <begin position="1"/>
        <end position="30"/>
    </location>
</feature>
<organism evidence="17 18">
    <name type="scientific">Xylocopilactobacillus apis</name>
    <dbReference type="NCBI Taxonomy" id="2932183"/>
    <lineage>
        <taxon>Bacteria</taxon>
        <taxon>Bacillati</taxon>
        <taxon>Bacillota</taxon>
        <taxon>Bacilli</taxon>
        <taxon>Lactobacillales</taxon>
        <taxon>Lactobacillaceae</taxon>
        <taxon>Xylocopilactobacillus</taxon>
    </lineage>
</organism>
<evidence type="ECO:0000256" key="11">
    <source>
        <dbReference type="SAM" id="MobiDB-lite"/>
    </source>
</evidence>
<dbReference type="CDD" id="cd07475">
    <property type="entry name" value="Peptidases_S8_C5a_Peptidase"/>
    <property type="match status" value="1"/>
</dbReference>
<dbReference type="PROSITE" id="PS00138">
    <property type="entry name" value="SUBTILASE_SER"/>
    <property type="match status" value="1"/>
</dbReference>
<dbReference type="InterPro" id="IPR023827">
    <property type="entry name" value="Peptidase_S8_Asp-AS"/>
</dbReference>
<feature type="active site" description="Charge relay system" evidence="8 9">
    <location>
        <position position="606"/>
    </location>
</feature>
<dbReference type="InterPro" id="IPR015500">
    <property type="entry name" value="Peptidase_S8_subtilisin-rel"/>
</dbReference>
<dbReference type="PROSITE" id="PS51892">
    <property type="entry name" value="SUBTILASE"/>
    <property type="match status" value="1"/>
</dbReference>
<dbReference type="Pfam" id="PF00082">
    <property type="entry name" value="Peptidase_S8"/>
    <property type="match status" value="1"/>
</dbReference>
<dbReference type="InterPro" id="IPR051048">
    <property type="entry name" value="Peptidase_S8/S53_subtilisin"/>
</dbReference>
<evidence type="ECO:0000259" key="14">
    <source>
        <dbReference type="Pfam" id="PF02225"/>
    </source>
</evidence>
<evidence type="ECO:0000313" key="17">
    <source>
        <dbReference type="EMBL" id="BDR55782.1"/>
    </source>
</evidence>
<dbReference type="Gene3D" id="3.50.30.30">
    <property type="match status" value="1"/>
</dbReference>
<dbReference type="PANTHER" id="PTHR43399">
    <property type="entry name" value="SUBTILISIN-RELATED"/>
    <property type="match status" value="1"/>
</dbReference>
<feature type="active site" description="Charge relay system" evidence="8 9">
    <location>
        <position position="270"/>
    </location>
</feature>
<feature type="chain" id="PRO_5043672741" evidence="12">
    <location>
        <begin position="31"/>
        <end position="1494"/>
    </location>
</feature>
<evidence type="ECO:0000256" key="5">
    <source>
        <dbReference type="ARBA" id="ARBA00022737"/>
    </source>
</evidence>
<reference evidence="17 18" key="1">
    <citation type="journal article" date="2023" name="Microbiol. Spectr.">
        <title>Symbiosis of Carpenter Bees with Uncharacterized Lactic Acid Bacteria Showing NAD Auxotrophy.</title>
        <authorList>
            <person name="Kawasaki S."/>
            <person name="Ozawa K."/>
            <person name="Mori T."/>
            <person name="Yamamoto A."/>
            <person name="Ito M."/>
            <person name="Ohkuma M."/>
            <person name="Sakamoto M."/>
            <person name="Matsutani M."/>
        </authorList>
    </citation>
    <scope>NUCLEOTIDE SEQUENCE [LARGE SCALE GENOMIC DNA]</scope>
    <source>
        <strain evidence="17 18">KimC2</strain>
    </source>
</reference>
<evidence type="ECO:0000256" key="3">
    <source>
        <dbReference type="ARBA" id="ARBA00022670"/>
    </source>
</evidence>
<evidence type="ECO:0000256" key="7">
    <source>
        <dbReference type="ARBA" id="ARBA00022825"/>
    </source>
</evidence>
<dbReference type="GO" id="GO:0006508">
    <property type="term" value="P:proteolysis"/>
    <property type="evidence" value="ECO:0007669"/>
    <property type="project" value="UniProtKB-KW"/>
</dbReference>
<dbReference type="InterPro" id="IPR010435">
    <property type="entry name" value="C5a/SBT2-like_Fn3"/>
</dbReference>
<dbReference type="KEGG" id="xak:KIMC2_03440"/>